<keyword evidence="3" id="KW-0121">Carboxypeptidase</keyword>
<keyword evidence="11" id="KW-1185">Reference proteome</keyword>
<evidence type="ECO:0000256" key="6">
    <source>
        <dbReference type="ARBA" id="ARBA00023180"/>
    </source>
</evidence>
<evidence type="ECO:0000256" key="5">
    <source>
        <dbReference type="ARBA" id="ARBA00022801"/>
    </source>
</evidence>
<keyword evidence="4" id="KW-0645">Protease</keyword>
<feature type="domain" description="Propeptide carboxypeptidase Y" evidence="9">
    <location>
        <begin position="27"/>
        <end position="107"/>
    </location>
</feature>
<dbReference type="AlphaFoldDB" id="A0A0F8X7A3"/>
<keyword evidence="5" id="KW-0378">Hydrolase</keyword>
<dbReference type="InterPro" id="IPR029058">
    <property type="entry name" value="AB_hydrolase_fold"/>
</dbReference>
<sequence>MRVLPATLLVGAAAAAGPAQQVLGGLKDFGSNLQDTLQHNMPKLSKPLEAFEEQLKTLSDEARALWEEAANAFPNSMDHNPLFSLPKKHTRRPDSHWDHIIRGSDVQSVWVTGAGGEKEREIEGKLDSYDLRVKKTDPSVLGIDPGVKQLTGYLDDNENDKHLFYWFFESRNDPKNDPVVLC</sequence>
<keyword evidence="6" id="KW-0325">Glycoprotein</keyword>
<dbReference type="GO" id="GO:0005773">
    <property type="term" value="C:vacuole"/>
    <property type="evidence" value="ECO:0007669"/>
    <property type="project" value="InterPro"/>
</dbReference>
<feature type="chain" id="PRO_5012836572" description="Carboxypeptidase Y homolog A" evidence="8">
    <location>
        <begin position="16"/>
        <end position="182"/>
    </location>
</feature>
<dbReference type="SUPFAM" id="SSF53474">
    <property type="entry name" value="alpha/beta-Hydrolases"/>
    <property type="match status" value="1"/>
</dbReference>
<dbReference type="GO" id="GO:0004185">
    <property type="term" value="F:serine-type carboxypeptidase activity"/>
    <property type="evidence" value="ECO:0007669"/>
    <property type="project" value="InterPro"/>
</dbReference>
<keyword evidence="8" id="KW-0732">Signal</keyword>
<dbReference type="Gene3D" id="3.40.50.1820">
    <property type="entry name" value="alpha/beta hydrolase"/>
    <property type="match status" value="1"/>
</dbReference>
<dbReference type="InterPro" id="IPR001563">
    <property type="entry name" value="Peptidase_S10"/>
</dbReference>
<evidence type="ECO:0000256" key="8">
    <source>
        <dbReference type="SAM" id="SignalP"/>
    </source>
</evidence>
<dbReference type="GO" id="GO:0006508">
    <property type="term" value="P:proteolysis"/>
    <property type="evidence" value="ECO:0007669"/>
    <property type="project" value="UniProtKB-KW"/>
</dbReference>
<evidence type="ECO:0000256" key="3">
    <source>
        <dbReference type="ARBA" id="ARBA00022645"/>
    </source>
</evidence>
<evidence type="ECO:0000313" key="10">
    <source>
        <dbReference type="EMBL" id="KKK25475.1"/>
    </source>
</evidence>
<evidence type="ECO:0000256" key="4">
    <source>
        <dbReference type="ARBA" id="ARBA00022670"/>
    </source>
</evidence>
<evidence type="ECO:0000313" key="11">
    <source>
        <dbReference type="Proteomes" id="UP000034947"/>
    </source>
</evidence>
<accession>A0A0F8X7A3</accession>
<evidence type="ECO:0000259" key="9">
    <source>
        <dbReference type="Pfam" id="PF05388"/>
    </source>
</evidence>
<feature type="signal peptide" evidence="8">
    <location>
        <begin position="1"/>
        <end position="15"/>
    </location>
</feature>
<dbReference type="VEuPathDB" id="FungiDB:P175DRAFT_0503953"/>
<dbReference type="Pfam" id="PF05388">
    <property type="entry name" value="Carbpep_Y_N"/>
    <property type="match status" value="1"/>
</dbReference>
<gene>
    <name evidence="10" type="ORF">AOCH_006523</name>
</gene>
<dbReference type="Pfam" id="PF00450">
    <property type="entry name" value="Peptidase_S10"/>
    <property type="match status" value="1"/>
</dbReference>
<protein>
    <recommendedName>
        <fullName evidence="2">Carboxypeptidase Y homolog A</fullName>
    </recommendedName>
</protein>
<evidence type="ECO:0000256" key="1">
    <source>
        <dbReference type="ARBA" id="ARBA00009431"/>
    </source>
</evidence>
<evidence type="ECO:0000256" key="7">
    <source>
        <dbReference type="ARBA" id="ARBA00025622"/>
    </source>
</evidence>
<comment type="function">
    <text evidence="7">Vacuolar carboxypeptidase involved in degradation of small peptides. Digests preferentially peptides containing an aliphatic or hydrophobic residue in P1' position, as well as methionine, leucine or phenylalanine in P1 position of ester substrate.</text>
</comment>
<reference evidence="10 11" key="1">
    <citation type="submission" date="2015-02" db="EMBL/GenBank/DDBJ databases">
        <title>Draft Genome Sequences of Two Closely-Related Aflatoxigenic Aspergillus Species Obtained from the Cote d'Ivoire.</title>
        <authorList>
            <person name="Moore G.G."/>
            <person name="Beltz S.B."/>
            <person name="Mack B.M."/>
        </authorList>
    </citation>
    <scope>NUCLEOTIDE SEQUENCE [LARGE SCALE GENOMIC DNA]</scope>
    <source>
        <strain evidence="10 11">SRRC1432</strain>
    </source>
</reference>
<dbReference type="EMBL" id="JYKN01000159">
    <property type="protein sequence ID" value="KKK25475.1"/>
    <property type="molecule type" value="Genomic_DNA"/>
</dbReference>
<dbReference type="InterPro" id="IPR008442">
    <property type="entry name" value="Propeptide_carboxypepY"/>
</dbReference>
<comment type="caution">
    <text evidence="10">The sequence shown here is derived from an EMBL/GenBank/DDBJ whole genome shotgun (WGS) entry which is preliminary data.</text>
</comment>
<proteinExistence type="inferred from homology"/>
<name>A0A0F8X7A3_9EURO</name>
<dbReference type="Proteomes" id="UP000034947">
    <property type="component" value="Unassembled WGS sequence"/>
</dbReference>
<organism evidence="10 11">
    <name type="scientific">Aspergillus ochraceoroseus</name>
    <dbReference type="NCBI Taxonomy" id="138278"/>
    <lineage>
        <taxon>Eukaryota</taxon>
        <taxon>Fungi</taxon>
        <taxon>Dikarya</taxon>
        <taxon>Ascomycota</taxon>
        <taxon>Pezizomycotina</taxon>
        <taxon>Eurotiomycetes</taxon>
        <taxon>Eurotiomycetidae</taxon>
        <taxon>Eurotiales</taxon>
        <taxon>Aspergillaceae</taxon>
        <taxon>Aspergillus</taxon>
        <taxon>Aspergillus subgen. Nidulantes</taxon>
    </lineage>
</organism>
<evidence type="ECO:0000256" key="2">
    <source>
        <dbReference type="ARBA" id="ARBA00021334"/>
    </source>
</evidence>
<comment type="similarity">
    <text evidence="1">Belongs to the peptidase S10 family.</text>
</comment>